<name>A0A9W6SIP1_9ACTN</name>
<dbReference type="EMBL" id="BSTX01000001">
    <property type="protein sequence ID" value="GLZ76983.1"/>
    <property type="molecule type" value="Genomic_DNA"/>
</dbReference>
<dbReference type="PANTHER" id="PTHR34504">
    <property type="entry name" value="ANTITOXIN HICB"/>
    <property type="match status" value="1"/>
</dbReference>
<dbReference type="InterPro" id="IPR035069">
    <property type="entry name" value="TTHA1013/TTHA0281-like"/>
</dbReference>
<dbReference type="Gene3D" id="3.30.160.250">
    <property type="match status" value="1"/>
</dbReference>
<dbReference type="InterPro" id="IPR031807">
    <property type="entry name" value="HicB-like"/>
</dbReference>
<proteinExistence type="predicted"/>
<accession>A0A9W6SIP1</accession>
<sequence length="71" mass="7702">MKGYAIIIERADDGGFGAWSPDLPGCVALADSPEETLAEMREAMRFHIELLREMGEPVPAPSTVEVTLVTL</sequence>
<comment type="caution">
    <text evidence="2">The sequence shown here is derived from an EMBL/GenBank/DDBJ whole genome shotgun (WGS) entry which is preliminary data.</text>
</comment>
<reference evidence="2" key="1">
    <citation type="submission" date="2023-03" db="EMBL/GenBank/DDBJ databases">
        <title>Actinorhabdospora filicis NBRC 111898.</title>
        <authorList>
            <person name="Ichikawa N."/>
            <person name="Sato H."/>
            <person name="Tonouchi N."/>
        </authorList>
    </citation>
    <scope>NUCLEOTIDE SEQUENCE</scope>
    <source>
        <strain evidence="2">NBRC 111898</strain>
    </source>
</reference>
<evidence type="ECO:0000313" key="2">
    <source>
        <dbReference type="EMBL" id="GLZ76983.1"/>
    </source>
</evidence>
<evidence type="ECO:0000259" key="1">
    <source>
        <dbReference type="Pfam" id="PF15919"/>
    </source>
</evidence>
<gene>
    <name evidence="2" type="ORF">Afil01_17900</name>
</gene>
<organism evidence="2 3">
    <name type="scientific">Actinorhabdospora filicis</name>
    <dbReference type="NCBI Taxonomy" id="1785913"/>
    <lineage>
        <taxon>Bacteria</taxon>
        <taxon>Bacillati</taxon>
        <taxon>Actinomycetota</taxon>
        <taxon>Actinomycetes</taxon>
        <taxon>Micromonosporales</taxon>
        <taxon>Micromonosporaceae</taxon>
        <taxon>Actinorhabdospora</taxon>
    </lineage>
</organism>
<dbReference type="InterPro" id="IPR051404">
    <property type="entry name" value="TA_system_antitoxin"/>
</dbReference>
<keyword evidence="3" id="KW-1185">Reference proteome</keyword>
<dbReference type="RefSeq" id="WP_285662124.1">
    <property type="nucleotide sequence ID" value="NZ_BSTX01000001.1"/>
</dbReference>
<feature type="domain" description="HicB-like antitoxin of toxin-antitoxin system" evidence="1">
    <location>
        <begin position="4"/>
        <end position="66"/>
    </location>
</feature>
<dbReference type="SUPFAM" id="SSF143100">
    <property type="entry name" value="TTHA1013/TTHA0281-like"/>
    <property type="match status" value="1"/>
</dbReference>
<protein>
    <submittedName>
        <fullName evidence="2">HicB family protein</fullName>
    </submittedName>
</protein>
<dbReference type="Pfam" id="PF15919">
    <property type="entry name" value="HicB_lk_antitox"/>
    <property type="match status" value="1"/>
</dbReference>
<dbReference type="PANTHER" id="PTHR34504:SF2">
    <property type="entry name" value="UPF0150 PROTEIN SSL0259"/>
    <property type="match status" value="1"/>
</dbReference>
<evidence type="ECO:0000313" key="3">
    <source>
        <dbReference type="Proteomes" id="UP001165079"/>
    </source>
</evidence>
<dbReference type="Proteomes" id="UP001165079">
    <property type="component" value="Unassembled WGS sequence"/>
</dbReference>
<dbReference type="AlphaFoldDB" id="A0A9W6SIP1"/>